<organism evidence="1 2">
    <name type="scientific">Stylosanthes scabra</name>
    <dbReference type="NCBI Taxonomy" id="79078"/>
    <lineage>
        <taxon>Eukaryota</taxon>
        <taxon>Viridiplantae</taxon>
        <taxon>Streptophyta</taxon>
        <taxon>Embryophyta</taxon>
        <taxon>Tracheophyta</taxon>
        <taxon>Spermatophyta</taxon>
        <taxon>Magnoliopsida</taxon>
        <taxon>eudicotyledons</taxon>
        <taxon>Gunneridae</taxon>
        <taxon>Pentapetalae</taxon>
        <taxon>rosids</taxon>
        <taxon>fabids</taxon>
        <taxon>Fabales</taxon>
        <taxon>Fabaceae</taxon>
        <taxon>Papilionoideae</taxon>
        <taxon>50 kb inversion clade</taxon>
        <taxon>dalbergioids sensu lato</taxon>
        <taxon>Dalbergieae</taxon>
        <taxon>Pterocarpus clade</taxon>
        <taxon>Stylosanthes</taxon>
    </lineage>
</organism>
<dbReference type="Gene3D" id="2.40.50.140">
    <property type="entry name" value="Nucleic acid-binding proteins"/>
    <property type="match status" value="1"/>
</dbReference>
<gene>
    <name evidence="1" type="ORF">PIB30_075742</name>
</gene>
<evidence type="ECO:0000313" key="1">
    <source>
        <dbReference type="EMBL" id="MED6162993.1"/>
    </source>
</evidence>
<dbReference type="EMBL" id="JASCZI010121803">
    <property type="protein sequence ID" value="MED6162993.1"/>
    <property type="molecule type" value="Genomic_DNA"/>
</dbReference>
<reference evidence="1 2" key="1">
    <citation type="journal article" date="2023" name="Plants (Basel)">
        <title>Bridging the Gap: Combining Genomics and Transcriptomics Approaches to Understand Stylosanthes scabra, an Orphan Legume from the Brazilian Caatinga.</title>
        <authorList>
            <person name="Ferreira-Neto J.R.C."/>
            <person name="da Silva M.D."/>
            <person name="Binneck E."/>
            <person name="de Melo N.F."/>
            <person name="da Silva R.H."/>
            <person name="de Melo A.L.T.M."/>
            <person name="Pandolfi V."/>
            <person name="Bustamante F.O."/>
            <person name="Brasileiro-Vidal A.C."/>
            <person name="Benko-Iseppon A.M."/>
        </authorList>
    </citation>
    <scope>NUCLEOTIDE SEQUENCE [LARGE SCALE GENOMIC DNA]</scope>
    <source>
        <tissue evidence="1">Leaves</tissue>
    </source>
</reference>
<dbReference type="SUPFAM" id="SSF50249">
    <property type="entry name" value="Nucleic acid-binding proteins"/>
    <property type="match status" value="1"/>
</dbReference>
<proteinExistence type="predicted"/>
<comment type="caution">
    <text evidence="1">The sequence shown here is derived from an EMBL/GenBank/DDBJ whole genome shotgun (WGS) entry which is preliminary data.</text>
</comment>
<name>A0ABU6UTR5_9FABA</name>
<keyword evidence="2" id="KW-1185">Reference proteome</keyword>
<protein>
    <submittedName>
        <fullName evidence="1">Uncharacterized protein</fullName>
    </submittedName>
</protein>
<dbReference type="InterPro" id="IPR012340">
    <property type="entry name" value="NA-bd_OB-fold"/>
</dbReference>
<evidence type="ECO:0000313" key="2">
    <source>
        <dbReference type="Proteomes" id="UP001341840"/>
    </source>
</evidence>
<dbReference type="Proteomes" id="UP001341840">
    <property type="component" value="Unassembled WGS sequence"/>
</dbReference>
<accession>A0ABU6UTR5</accession>
<sequence>MLKVEISRDFEENDVQSFEVVYVVSDNLSKAGIHLQRNDAFTLILGTVTSIWKNQKWWFLTCLCGAPVKFSNCVSSCIMCQVESVDVVPRYLLKDIVSHTNGSSVLVLRDSIVMQLIKKKCSQLLAKNSEMIEDMYTKVVPVPICVALLQKKLLFMVDPKPVGYEMSKPVYIVGQVWEGVDVISVLQEAASIEQRQQTSNVVCAEIEVNQEEIWNCVSNVEDVGVINFQHEVSSSIDAL</sequence>